<evidence type="ECO:0000313" key="3">
    <source>
        <dbReference type="Proteomes" id="UP000241507"/>
    </source>
</evidence>
<protein>
    <submittedName>
        <fullName evidence="2">Uncharacterized protein</fullName>
    </submittedName>
</protein>
<accession>A0A2R3Z6B1</accession>
<dbReference type="Proteomes" id="UP000241507">
    <property type="component" value="Chromosome"/>
</dbReference>
<keyword evidence="3" id="KW-1185">Reference proteome</keyword>
<reference evidence="3" key="1">
    <citation type="submission" date="2018-03" db="EMBL/GenBank/DDBJ databases">
        <title>Gramella fulva sp. nov., isolated from a dry surface of tidal flat.</title>
        <authorList>
            <person name="Hwang S.H."/>
            <person name="Hwang W.M."/>
            <person name="Kang K."/>
            <person name="Ahn T.-Y."/>
        </authorList>
    </citation>
    <scope>NUCLEOTIDE SEQUENCE [LARGE SCALE GENOMIC DNA]</scope>
    <source>
        <strain evidence="3">SH35</strain>
    </source>
</reference>
<keyword evidence="1" id="KW-1133">Transmembrane helix</keyword>
<keyword evidence="1" id="KW-0472">Membrane</keyword>
<dbReference type="AlphaFoldDB" id="A0A2R3Z6B1"/>
<dbReference type="EMBL" id="CP028136">
    <property type="protein sequence ID" value="AVR45778.1"/>
    <property type="molecule type" value="Genomic_DNA"/>
</dbReference>
<feature type="transmembrane region" description="Helical" evidence="1">
    <location>
        <begin position="21"/>
        <end position="38"/>
    </location>
</feature>
<evidence type="ECO:0000313" key="2">
    <source>
        <dbReference type="EMBL" id="AVR45778.1"/>
    </source>
</evidence>
<gene>
    <name evidence="2" type="ORF">C7S20_11245</name>
</gene>
<proteinExistence type="predicted"/>
<dbReference type="RefSeq" id="WP_107012554.1">
    <property type="nucleotide sequence ID" value="NZ_CP028136.1"/>
</dbReference>
<dbReference type="KEGG" id="grs:C7S20_11245"/>
<name>A0A2R3Z6B1_9FLAO</name>
<dbReference type="OrthoDB" id="1452661at2"/>
<organism evidence="2 3">
    <name type="scientific">Christiangramia fulva</name>
    <dbReference type="NCBI Taxonomy" id="2126553"/>
    <lineage>
        <taxon>Bacteria</taxon>
        <taxon>Pseudomonadati</taxon>
        <taxon>Bacteroidota</taxon>
        <taxon>Flavobacteriia</taxon>
        <taxon>Flavobacteriales</taxon>
        <taxon>Flavobacteriaceae</taxon>
        <taxon>Christiangramia</taxon>
    </lineage>
</organism>
<keyword evidence="1" id="KW-0812">Transmembrane</keyword>
<evidence type="ECO:0000256" key="1">
    <source>
        <dbReference type="SAM" id="Phobius"/>
    </source>
</evidence>
<sequence length="73" mass="8591">MENKEDIIDPEIEHQKPPRNTWNLILGMVFLCYGAARLYQRVKNSSDDTFGIILAVAFILFGIYDLYKYFSRK</sequence>
<feature type="transmembrane region" description="Helical" evidence="1">
    <location>
        <begin position="50"/>
        <end position="67"/>
    </location>
</feature>